<dbReference type="PANTHER" id="PTHR12128">
    <property type="entry name" value="DIHYDRODIPICOLINATE SYNTHASE"/>
    <property type="match status" value="1"/>
</dbReference>
<keyword evidence="2 4" id="KW-0456">Lyase</keyword>
<feature type="binding site" evidence="6">
    <location>
        <position position="46"/>
    </location>
    <ligand>
        <name>pyruvate</name>
        <dbReference type="ChEBI" id="CHEBI:15361"/>
    </ligand>
</feature>
<proteinExistence type="inferred from homology"/>
<evidence type="ECO:0000313" key="8">
    <source>
        <dbReference type="Proteomes" id="UP000278981"/>
    </source>
</evidence>
<dbReference type="PIRSF" id="PIRSF001365">
    <property type="entry name" value="DHDPS"/>
    <property type="match status" value="1"/>
</dbReference>
<dbReference type="GO" id="GO:0044281">
    <property type="term" value="P:small molecule metabolic process"/>
    <property type="evidence" value="ECO:0007669"/>
    <property type="project" value="UniProtKB-ARBA"/>
</dbReference>
<dbReference type="RefSeq" id="WP_124816733.1">
    <property type="nucleotide sequence ID" value="NZ_QDGB01000169.1"/>
</dbReference>
<dbReference type="PROSITE" id="PS00666">
    <property type="entry name" value="DHDPS_2"/>
    <property type="match status" value="1"/>
</dbReference>
<dbReference type="SMART" id="SM01130">
    <property type="entry name" value="DHDPS"/>
    <property type="match status" value="1"/>
</dbReference>
<feature type="active site" description="Schiff-base intermediate with substrate" evidence="5">
    <location>
        <position position="158"/>
    </location>
</feature>
<protein>
    <submittedName>
        <fullName evidence="7">4-hydroxy-tetrahydrodipicolinate synthase</fullName>
    </submittedName>
</protein>
<dbReference type="EMBL" id="QDGB01000169">
    <property type="protein sequence ID" value="RQX19122.1"/>
    <property type="molecule type" value="Genomic_DNA"/>
</dbReference>
<dbReference type="PANTHER" id="PTHR12128:SF66">
    <property type="entry name" value="4-HYDROXY-2-OXOGLUTARATE ALDOLASE, MITOCHONDRIAL"/>
    <property type="match status" value="1"/>
</dbReference>
<accession>A0A3N9Y2N9</accession>
<dbReference type="SUPFAM" id="SSF51569">
    <property type="entry name" value="Aldolase"/>
    <property type="match status" value="1"/>
</dbReference>
<dbReference type="InterPro" id="IPR013785">
    <property type="entry name" value="Aldolase_TIM"/>
</dbReference>
<reference evidence="7 8" key="1">
    <citation type="submission" date="2018-04" db="EMBL/GenBank/DDBJ databases">
        <title>Micromonosporas from Atacama Desert.</title>
        <authorList>
            <person name="Carro L."/>
            <person name="Klenk H.-P."/>
            <person name="Goodfellow M."/>
        </authorList>
    </citation>
    <scope>NUCLEOTIDE SEQUENCE [LARGE SCALE GENOMIC DNA]</scope>
    <source>
        <strain evidence="7 8">LB19</strain>
    </source>
</reference>
<comment type="similarity">
    <text evidence="1 4">Belongs to the DapA family.</text>
</comment>
<evidence type="ECO:0000256" key="6">
    <source>
        <dbReference type="PIRSR" id="PIRSR001365-2"/>
    </source>
</evidence>
<evidence type="ECO:0000256" key="1">
    <source>
        <dbReference type="ARBA" id="ARBA00007592"/>
    </source>
</evidence>
<comment type="caution">
    <text evidence="7">The sequence shown here is derived from an EMBL/GenBank/DDBJ whole genome shotgun (WGS) entry which is preliminary data.</text>
</comment>
<dbReference type="Gene3D" id="3.20.20.70">
    <property type="entry name" value="Aldolase class I"/>
    <property type="match status" value="1"/>
</dbReference>
<sequence>MTLNGVHVPLITPFDEAGAVALGVLEELAHDVLTAGAAGLVALGTTAEATTLSTAERHQVLEVLTGVCMGRGVPLLVGANTAEELHALAARRSVVAALCLVPPFVRPGEDGVVAHFDALAAASPVPLVVYHVPHRTGQDLSTGAVRRLAAIDAVIGIKYAPGAIDGDAVDLLTDPPPGFTVLAGTDDLLAPMLALGAHGAILASAHVATAQFLALAAAFKAGQADQARSLGHQLRRLSAALFAEPNPAVIKGVLHAQGRIPTPRVRLPLLPAAVASIDAAVRLLATSDLQ</sequence>
<dbReference type="AlphaFoldDB" id="A0A3N9Y2N9"/>
<dbReference type="InterPro" id="IPR020625">
    <property type="entry name" value="Schiff_base-form_aldolases_AS"/>
</dbReference>
<name>A0A3N9Y2N9_9ACTN</name>
<keyword evidence="3" id="KW-0704">Schiff base</keyword>
<dbReference type="Proteomes" id="UP000278981">
    <property type="component" value="Unassembled WGS sequence"/>
</dbReference>
<dbReference type="Pfam" id="PF00701">
    <property type="entry name" value="DHDPS"/>
    <property type="match status" value="1"/>
</dbReference>
<dbReference type="InterPro" id="IPR002220">
    <property type="entry name" value="DapA-like"/>
</dbReference>
<dbReference type="PRINTS" id="PR00146">
    <property type="entry name" value="DHPICSNTHASE"/>
</dbReference>
<evidence type="ECO:0000256" key="5">
    <source>
        <dbReference type="PIRSR" id="PIRSR001365-1"/>
    </source>
</evidence>
<evidence type="ECO:0000256" key="2">
    <source>
        <dbReference type="ARBA" id="ARBA00023239"/>
    </source>
</evidence>
<gene>
    <name evidence="7" type="ORF">DDE19_05400</name>
</gene>
<organism evidence="7 8">
    <name type="scientific">Micromonospora ureilytica</name>
    <dbReference type="NCBI Taxonomy" id="709868"/>
    <lineage>
        <taxon>Bacteria</taxon>
        <taxon>Bacillati</taxon>
        <taxon>Actinomycetota</taxon>
        <taxon>Actinomycetes</taxon>
        <taxon>Micromonosporales</taxon>
        <taxon>Micromonosporaceae</taxon>
        <taxon>Micromonospora</taxon>
    </lineage>
</organism>
<feature type="active site" description="Proton donor/acceptor" evidence="5">
    <location>
        <position position="130"/>
    </location>
</feature>
<evidence type="ECO:0000313" key="7">
    <source>
        <dbReference type="EMBL" id="RQX19122.1"/>
    </source>
</evidence>
<feature type="binding site" evidence="6">
    <location>
        <position position="201"/>
    </location>
    <ligand>
        <name>pyruvate</name>
        <dbReference type="ChEBI" id="CHEBI:15361"/>
    </ligand>
</feature>
<evidence type="ECO:0000256" key="3">
    <source>
        <dbReference type="ARBA" id="ARBA00023270"/>
    </source>
</evidence>
<evidence type="ECO:0000256" key="4">
    <source>
        <dbReference type="PIRNR" id="PIRNR001365"/>
    </source>
</evidence>
<dbReference type="GO" id="GO:0008840">
    <property type="term" value="F:4-hydroxy-tetrahydrodipicolinate synthase activity"/>
    <property type="evidence" value="ECO:0007669"/>
    <property type="project" value="TreeGrafter"/>
</dbReference>
<dbReference type="OrthoDB" id="9782828at2"/>